<dbReference type="HAMAP" id="MF_02207">
    <property type="entry name" value="MreB"/>
    <property type="match status" value="1"/>
</dbReference>
<evidence type="ECO:0000256" key="3">
    <source>
        <dbReference type="ARBA" id="ARBA00022840"/>
    </source>
</evidence>
<comment type="caution">
    <text evidence="8">The sequence shown here is derived from an EMBL/GenBank/DDBJ whole genome shotgun (WGS) entry which is preliminary data.</text>
</comment>
<evidence type="ECO:0000256" key="6">
    <source>
        <dbReference type="HAMAP-Rule" id="MF_02207"/>
    </source>
</evidence>
<gene>
    <name evidence="6" type="primary">mreB</name>
    <name evidence="8" type="ORF">OW729_04125</name>
</gene>
<dbReference type="CDD" id="cd10225">
    <property type="entry name" value="ASKHA_NBD_MreB-like"/>
    <property type="match status" value="1"/>
</dbReference>
<feature type="region of interest" description="Disordered" evidence="7">
    <location>
        <begin position="221"/>
        <end position="268"/>
    </location>
</feature>
<evidence type="ECO:0000256" key="4">
    <source>
        <dbReference type="ARBA" id="ARBA00022960"/>
    </source>
</evidence>
<dbReference type="PANTHER" id="PTHR42749:SF1">
    <property type="entry name" value="CELL SHAPE-DETERMINING PROTEIN MREB"/>
    <property type="match status" value="1"/>
</dbReference>
<comment type="function">
    <text evidence="6">Forms membrane-associated dynamic filaments that are essential for cell shape determination. Acts by regulating cell wall synthesis and cell elongation, and thus cell shape. A feedback loop between cell geometry and MreB localization may maintain elongated cell shape by targeting cell wall growth to regions of negative cell wall curvature.</text>
</comment>
<dbReference type="NCBIfam" id="NF010539">
    <property type="entry name" value="PRK13927.1"/>
    <property type="match status" value="1"/>
</dbReference>
<feature type="binding site" evidence="6">
    <location>
        <begin position="203"/>
        <end position="206"/>
    </location>
    <ligand>
        <name>ATP</name>
        <dbReference type="ChEBI" id="CHEBI:30616"/>
    </ligand>
</feature>
<evidence type="ECO:0000256" key="1">
    <source>
        <dbReference type="ARBA" id="ARBA00022490"/>
    </source>
</evidence>
<name>A0ABT4D664_9CLOT</name>
<evidence type="ECO:0000256" key="5">
    <source>
        <dbReference type="ARBA" id="ARBA00023458"/>
    </source>
</evidence>
<evidence type="ECO:0000313" key="8">
    <source>
        <dbReference type="EMBL" id="MCY6957791.1"/>
    </source>
</evidence>
<keyword evidence="2 6" id="KW-0547">Nucleotide-binding</keyword>
<evidence type="ECO:0000256" key="7">
    <source>
        <dbReference type="SAM" id="MobiDB-lite"/>
    </source>
</evidence>
<feature type="binding site" evidence="6">
    <location>
        <begin position="11"/>
        <end position="13"/>
    </location>
    <ligand>
        <name>ATP</name>
        <dbReference type="ChEBI" id="CHEBI:30616"/>
    </ligand>
</feature>
<sequence length="390" mass="41834">MTKDMGIDLGTANTLVYLKGKGIILREPSVVAINKMTNKVLAVGEEAKQMIGRTPGNIVAIRPMKDGVIADFDVTEEMLKNFISKVCSKSAFTAPRVVVCFPSGVTAVERRAIEEATKGAGARDVYLMEEPMAAAIGAGLPVNEPTGSMVVDIGGGTTEVAVISLGGIVTSKSLRVAGDELDQAIIAYIKKEYNLMIGERTAESVKIKIGSAYPTEITLEELNQENANKSSSKEEVSEEKTDMKENDTEKTELDAEESKEDLNEASVDLSKEKVEIPEHRTMEIRGRDLVTGLPKVMIITEEEIRSALKEPVAAIVDAIKTNLEKTPPELAADIMDKGIMLTGGGANLKGLDKLINKETHMPVHIAESPLDCVAVGAGKALDNIDKLNGK</sequence>
<feature type="compositionally biased region" description="Basic and acidic residues" evidence="7">
    <location>
        <begin position="231"/>
        <end position="253"/>
    </location>
</feature>
<dbReference type="Pfam" id="PF06723">
    <property type="entry name" value="MreB_Mbl"/>
    <property type="match status" value="2"/>
</dbReference>
<keyword evidence="9" id="KW-1185">Reference proteome</keyword>
<dbReference type="SUPFAM" id="SSF53067">
    <property type="entry name" value="Actin-like ATPase domain"/>
    <property type="match status" value="2"/>
</dbReference>
<dbReference type="EMBL" id="JAPQFJ010000003">
    <property type="protein sequence ID" value="MCY6957791.1"/>
    <property type="molecule type" value="Genomic_DNA"/>
</dbReference>
<comment type="caution">
    <text evidence="6">Lacks conserved residue(s) required for the propagation of feature annotation.</text>
</comment>
<evidence type="ECO:0000256" key="2">
    <source>
        <dbReference type="ARBA" id="ARBA00022741"/>
    </source>
</evidence>
<comment type="similarity">
    <text evidence="5 6">Belongs to the FtsA/MreB family.</text>
</comment>
<comment type="subcellular location">
    <subcellularLocation>
        <location evidence="6">Cytoplasm</location>
    </subcellularLocation>
    <text evidence="6">Membrane-associated.</text>
</comment>
<dbReference type="InterPro" id="IPR004753">
    <property type="entry name" value="MreB"/>
</dbReference>
<protein>
    <recommendedName>
        <fullName evidence="6">Cell shape-determining protein MreB</fullName>
    </recommendedName>
</protein>
<proteinExistence type="inferred from homology"/>
<keyword evidence="3 6" id="KW-0067">ATP-binding</keyword>
<comment type="subunit">
    <text evidence="6">Forms polymers.</text>
</comment>
<dbReference type="Proteomes" id="UP001144612">
    <property type="component" value="Unassembled WGS sequence"/>
</dbReference>
<accession>A0ABT4D664</accession>
<organism evidence="8 9">
    <name type="scientific">Clostridium brassicae</name>
    <dbReference type="NCBI Taxonomy" id="2999072"/>
    <lineage>
        <taxon>Bacteria</taxon>
        <taxon>Bacillati</taxon>
        <taxon>Bacillota</taxon>
        <taxon>Clostridia</taxon>
        <taxon>Eubacteriales</taxon>
        <taxon>Clostridiaceae</taxon>
        <taxon>Clostridium</taxon>
    </lineage>
</organism>
<reference evidence="8" key="1">
    <citation type="submission" date="2022-12" db="EMBL/GenBank/DDBJ databases">
        <title>Clostridium sp. nov., isolated from industrial wastewater.</title>
        <authorList>
            <person name="Jiayan W."/>
        </authorList>
    </citation>
    <scope>NUCLEOTIDE SEQUENCE</scope>
    <source>
        <strain evidence="8">ZC22-4</strain>
    </source>
</reference>
<feature type="binding site" evidence="6">
    <location>
        <begin position="155"/>
        <end position="157"/>
    </location>
    <ligand>
        <name>ATP</name>
        <dbReference type="ChEBI" id="CHEBI:30616"/>
    </ligand>
</feature>
<dbReference type="InterPro" id="IPR043129">
    <property type="entry name" value="ATPase_NBD"/>
</dbReference>
<dbReference type="InterPro" id="IPR056546">
    <property type="entry name" value="MreB_MamK-like"/>
</dbReference>
<evidence type="ECO:0000313" key="9">
    <source>
        <dbReference type="Proteomes" id="UP001144612"/>
    </source>
</evidence>
<dbReference type="PRINTS" id="PR01652">
    <property type="entry name" value="SHAPEPROTEIN"/>
</dbReference>
<keyword evidence="4 6" id="KW-0133">Cell shape</keyword>
<dbReference type="Gene3D" id="3.30.420.40">
    <property type="match status" value="3"/>
</dbReference>
<dbReference type="PANTHER" id="PTHR42749">
    <property type="entry name" value="CELL SHAPE-DETERMINING PROTEIN MREB"/>
    <property type="match status" value="1"/>
</dbReference>
<dbReference type="NCBIfam" id="TIGR00904">
    <property type="entry name" value="mreB"/>
    <property type="match status" value="1"/>
</dbReference>
<keyword evidence="1 6" id="KW-0963">Cytoplasm</keyword>